<dbReference type="GO" id="GO:0043190">
    <property type="term" value="C:ATP-binding cassette (ABC) transporter complex"/>
    <property type="evidence" value="ECO:0007669"/>
    <property type="project" value="InterPro"/>
</dbReference>
<dbReference type="RefSeq" id="WP_185143446.1">
    <property type="nucleotide sequence ID" value="NZ_JACJVP010000024.1"/>
</dbReference>
<evidence type="ECO:0000259" key="5">
    <source>
        <dbReference type="SMART" id="SM00062"/>
    </source>
</evidence>
<sequence length="330" mass="35391">MLKRFTVLVSIMAVVALLLAGCGSKNNNAGNSASPSDSASPSASASPSPEASAPAGYVPKTLTVQFVPSQNADTLEAKAKPLEKLLSDKLGIDVKVSVSTDYNTIIEAMASKQVDVGFLPPTAYVLAKDKGAAEVILQAQRFGVNDETGAPTDQLADSYKSMIIVKKDSPIKTIEDLKGKKIAYQNVTSSAGYVWPAALLMDHKLDPLHDVTPVTVKGHDQGVIAVLNGDVDAAAIFQDARNTVKKDYPTVFEDTRVLSFTEPIPNDTISVRSDMDADFIAKLKQAFIDIGKSEEGHAIIKDIYTHEGYVESNDGIFDIVRQYNAKVKTE</sequence>
<dbReference type="SMART" id="SM00062">
    <property type="entry name" value="PBPb"/>
    <property type="match status" value="1"/>
</dbReference>
<dbReference type="EMBL" id="JACJVP010000024">
    <property type="protein sequence ID" value="MBB6671971.1"/>
    <property type="molecule type" value="Genomic_DNA"/>
</dbReference>
<dbReference type="NCBIfam" id="TIGR01098">
    <property type="entry name" value="3A0109s03R"/>
    <property type="match status" value="1"/>
</dbReference>
<dbReference type="GO" id="GO:0055085">
    <property type="term" value="P:transmembrane transport"/>
    <property type="evidence" value="ECO:0007669"/>
    <property type="project" value="InterPro"/>
</dbReference>
<organism evidence="6 7">
    <name type="scientific">Cohnella nanjingensis</name>
    <dbReference type="NCBI Taxonomy" id="1387779"/>
    <lineage>
        <taxon>Bacteria</taxon>
        <taxon>Bacillati</taxon>
        <taxon>Bacillota</taxon>
        <taxon>Bacilli</taxon>
        <taxon>Bacillales</taxon>
        <taxon>Paenibacillaceae</taxon>
        <taxon>Cohnella</taxon>
    </lineage>
</organism>
<reference evidence="6 7" key="1">
    <citation type="submission" date="2020-08" db="EMBL/GenBank/DDBJ databases">
        <title>Cohnella phylogeny.</title>
        <authorList>
            <person name="Dunlap C."/>
        </authorList>
    </citation>
    <scope>NUCLEOTIDE SEQUENCE [LARGE SCALE GENOMIC DNA]</scope>
    <source>
        <strain evidence="6 7">DSM 28246</strain>
    </source>
</reference>
<comment type="caution">
    <text evidence="6">The sequence shown here is derived from an EMBL/GenBank/DDBJ whole genome shotgun (WGS) entry which is preliminary data.</text>
</comment>
<evidence type="ECO:0000256" key="4">
    <source>
        <dbReference type="SAM" id="SignalP"/>
    </source>
</evidence>
<dbReference type="CDD" id="cd01071">
    <property type="entry name" value="PBP2_PhnD_like"/>
    <property type="match status" value="1"/>
</dbReference>
<protein>
    <submittedName>
        <fullName evidence="6">Phosphate/phosphite/phosphonate ABC transporter substrate-binding protein</fullName>
    </submittedName>
</protein>
<feature type="signal peptide" evidence="4">
    <location>
        <begin position="1"/>
        <end position="20"/>
    </location>
</feature>
<keyword evidence="2 4" id="KW-0732">Signal</keyword>
<dbReference type="AlphaFoldDB" id="A0A7X0RT27"/>
<dbReference type="Pfam" id="PF12974">
    <property type="entry name" value="Phosphonate-bd"/>
    <property type="match status" value="1"/>
</dbReference>
<evidence type="ECO:0000313" key="7">
    <source>
        <dbReference type="Proteomes" id="UP000547209"/>
    </source>
</evidence>
<name>A0A7X0RT27_9BACL</name>
<dbReference type="Gene3D" id="3.40.190.10">
    <property type="entry name" value="Periplasmic binding protein-like II"/>
    <property type="match status" value="2"/>
</dbReference>
<dbReference type="SUPFAM" id="SSF53850">
    <property type="entry name" value="Periplasmic binding protein-like II"/>
    <property type="match status" value="1"/>
</dbReference>
<gene>
    <name evidence="6" type="ORF">H7C19_14875</name>
</gene>
<keyword evidence="7" id="KW-1185">Reference proteome</keyword>
<feature type="domain" description="Solute-binding protein family 3/N-terminal" evidence="5">
    <location>
        <begin position="61"/>
        <end position="307"/>
    </location>
</feature>
<evidence type="ECO:0000256" key="1">
    <source>
        <dbReference type="ARBA" id="ARBA00007162"/>
    </source>
</evidence>
<dbReference type="InterPro" id="IPR005770">
    <property type="entry name" value="PhnD"/>
</dbReference>
<evidence type="ECO:0000256" key="3">
    <source>
        <dbReference type="SAM" id="MobiDB-lite"/>
    </source>
</evidence>
<proteinExistence type="inferred from homology"/>
<dbReference type="PROSITE" id="PS51257">
    <property type="entry name" value="PROKAR_LIPOPROTEIN"/>
    <property type="match status" value="1"/>
</dbReference>
<evidence type="ECO:0000256" key="2">
    <source>
        <dbReference type="ARBA" id="ARBA00022729"/>
    </source>
</evidence>
<evidence type="ECO:0000313" key="6">
    <source>
        <dbReference type="EMBL" id="MBB6671971.1"/>
    </source>
</evidence>
<comment type="similarity">
    <text evidence="1">Belongs to the phosphate/phosphite/phosphonate binding protein family.</text>
</comment>
<dbReference type="InterPro" id="IPR001638">
    <property type="entry name" value="Solute-binding_3/MltF_N"/>
</dbReference>
<dbReference type="Proteomes" id="UP000547209">
    <property type="component" value="Unassembled WGS sequence"/>
</dbReference>
<feature type="region of interest" description="Disordered" evidence="3">
    <location>
        <begin position="29"/>
        <end position="54"/>
    </location>
</feature>
<dbReference type="PANTHER" id="PTHR35841:SF1">
    <property type="entry name" value="PHOSPHONATES-BINDING PERIPLASMIC PROTEIN"/>
    <property type="match status" value="1"/>
</dbReference>
<dbReference type="PANTHER" id="PTHR35841">
    <property type="entry name" value="PHOSPHONATES-BINDING PERIPLASMIC PROTEIN"/>
    <property type="match status" value="1"/>
</dbReference>
<accession>A0A7X0RT27</accession>
<feature type="chain" id="PRO_5039633290" evidence="4">
    <location>
        <begin position="21"/>
        <end position="330"/>
    </location>
</feature>